<dbReference type="Gene3D" id="1.20.1280.50">
    <property type="match status" value="1"/>
</dbReference>
<accession>A0A699GXW2</accession>
<dbReference type="CDD" id="cd22157">
    <property type="entry name" value="F-box_AtFBW1-like"/>
    <property type="match status" value="1"/>
</dbReference>
<dbReference type="Pfam" id="PF07734">
    <property type="entry name" value="FBA_1"/>
    <property type="match status" value="1"/>
</dbReference>
<dbReference type="EMBL" id="BKCJ010070500">
    <property type="protein sequence ID" value="GEW71393.1"/>
    <property type="molecule type" value="Genomic_DNA"/>
</dbReference>
<dbReference type="PANTHER" id="PTHR31672">
    <property type="entry name" value="BNACNNG10540D PROTEIN"/>
    <property type="match status" value="1"/>
</dbReference>
<proteinExistence type="predicted"/>
<dbReference type="InterPro" id="IPR006527">
    <property type="entry name" value="F-box-assoc_dom_typ1"/>
</dbReference>
<dbReference type="AlphaFoldDB" id="A0A699GXW2"/>
<evidence type="ECO:0008006" key="4">
    <source>
        <dbReference type="Google" id="ProtNLM"/>
    </source>
</evidence>
<reference evidence="3" key="1">
    <citation type="journal article" date="2019" name="Sci. Rep.">
        <title>Draft genome of Tanacetum cinerariifolium, the natural source of mosquito coil.</title>
        <authorList>
            <person name="Yamashiro T."/>
            <person name="Shiraishi A."/>
            <person name="Satake H."/>
            <person name="Nakayama K."/>
        </authorList>
    </citation>
    <scope>NUCLEOTIDE SEQUENCE</scope>
</reference>
<dbReference type="InterPro" id="IPR036047">
    <property type="entry name" value="F-box-like_dom_sf"/>
</dbReference>
<feature type="domain" description="F-box associated beta-propeller type 1" evidence="1">
    <location>
        <begin position="130"/>
        <end position="298"/>
    </location>
</feature>
<dbReference type="InterPro" id="IPR001810">
    <property type="entry name" value="F-box_dom"/>
</dbReference>
<organism evidence="3">
    <name type="scientific">Tanacetum cinerariifolium</name>
    <name type="common">Dalmatian daisy</name>
    <name type="synonym">Chrysanthemum cinerariifolium</name>
    <dbReference type="NCBI Taxonomy" id="118510"/>
    <lineage>
        <taxon>Eukaryota</taxon>
        <taxon>Viridiplantae</taxon>
        <taxon>Streptophyta</taxon>
        <taxon>Embryophyta</taxon>
        <taxon>Tracheophyta</taxon>
        <taxon>Spermatophyta</taxon>
        <taxon>Magnoliopsida</taxon>
        <taxon>eudicotyledons</taxon>
        <taxon>Gunneridae</taxon>
        <taxon>Pentapetalae</taxon>
        <taxon>asterids</taxon>
        <taxon>campanulids</taxon>
        <taxon>Asterales</taxon>
        <taxon>Asteraceae</taxon>
        <taxon>Asteroideae</taxon>
        <taxon>Anthemideae</taxon>
        <taxon>Anthemidinae</taxon>
        <taxon>Tanacetum</taxon>
    </lineage>
</organism>
<dbReference type="InterPro" id="IPR017451">
    <property type="entry name" value="F-box-assoc_interact_dom"/>
</dbReference>
<dbReference type="InterPro" id="IPR050796">
    <property type="entry name" value="SCF_F-box_component"/>
</dbReference>
<dbReference type="PANTHER" id="PTHR31672:SF13">
    <property type="entry name" value="F-BOX PROTEIN CPR30-LIKE"/>
    <property type="match status" value="1"/>
</dbReference>
<name>A0A699GXW2_TANCI</name>
<sequence length="431" mass="49574">MKFWFHSSPIWNLETLKEMLFGQRKRPKRTVELHFEIIESEILPRLPARSLIRCMCVCKQWKSFISTREFARMNLYHIRNDQYLTHSKLIKMSCSSQTFTSRDCGDLKNHDSTTVRPIPFITGGDEEFIIVGSLDGLVGVALERTCELVIWNPLTSAYKKLSKLNAPPFFRKYHDAIGFYFDSSNNDYKLIQVVSNDPSGAYIYSQKSDSWKKIDCLVSDQCFSNSRWSFATFVGQSLYFTVKRFIRMAIRRNFIVTFDVKSEKFRNIRFPSQFDKHCGLSLVVVKGCIHLCVAYGKFTDAHKPFLVDSKGELWKMDDGDCWTKVAVFFRAQHSPEIGTESEESLASDFLSSYKIHEGSGQLPWLAGLNDAAIGDPFVQDVTGFAFVYDDVFHGAALLSFAMKEIRDRKKSWLRCRISFLSQVTLESLTTS</sequence>
<evidence type="ECO:0000259" key="2">
    <source>
        <dbReference type="Pfam" id="PF12937"/>
    </source>
</evidence>
<dbReference type="Pfam" id="PF12937">
    <property type="entry name" value="F-box-like"/>
    <property type="match status" value="1"/>
</dbReference>
<evidence type="ECO:0000313" key="3">
    <source>
        <dbReference type="EMBL" id="GEW71393.1"/>
    </source>
</evidence>
<gene>
    <name evidence="3" type="ORF">Tci_243369</name>
</gene>
<comment type="caution">
    <text evidence="3">The sequence shown here is derived from an EMBL/GenBank/DDBJ whole genome shotgun (WGS) entry which is preliminary data.</text>
</comment>
<evidence type="ECO:0000259" key="1">
    <source>
        <dbReference type="Pfam" id="PF07734"/>
    </source>
</evidence>
<protein>
    <recommendedName>
        <fullName evidence="4">F-box domain-containing protein</fullName>
    </recommendedName>
</protein>
<dbReference type="NCBIfam" id="TIGR01640">
    <property type="entry name" value="F_box_assoc_1"/>
    <property type="match status" value="1"/>
</dbReference>
<feature type="domain" description="F-box" evidence="2">
    <location>
        <begin position="41"/>
        <end position="68"/>
    </location>
</feature>
<dbReference type="SUPFAM" id="SSF81383">
    <property type="entry name" value="F-box domain"/>
    <property type="match status" value="1"/>
</dbReference>